<dbReference type="OrthoDB" id="421623at2759"/>
<dbReference type="EMBL" id="CAMXCT030001721">
    <property type="protein sequence ID" value="CAL4779817.1"/>
    <property type="molecule type" value="Genomic_DNA"/>
</dbReference>
<dbReference type="PANTHER" id="PTHR12697:SF5">
    <property type="entry name" value="DEOXYHYPUSINE HYDROXYLASE"/>
    <property type="match status" value="1"/>
</dbReference>
<dbReference type="SUPFAM" id="SSF48371">
    <property type="entry name" value="ARM repeat"/>
    <property type="match status" value="1"/>
</dbReference>
<reference evidence="2 3" key="2">
    <citation type="submission" date="2024-05" db="EMBL/GenBank/DDBJ databases">
        <authorList>
            <person name="Chen Y."/>
            <person name="Shah S."/>
            <person name="Dougan E. K."/>
            <person name="Thang M."/>
            <person name="Chan C."/>
        </authorList>
    </citation>
    <scope>NUCLEOTIDE SEQUENCE [LARGE SCALE GENOMIC DNA]</scope>
</reference>
<dbReference type="InterPro" id="IPR011989">
    <property type="entry name" value="ARM-like"/>
</dbReference>
<dbReference type="EMBL" id="CAMXCT020001721">
    <property type="protein sequence ID" value="CAL1145880.1"/>
    <property type="molecule type" value="Genomic_DNA"/>
</dbReference>
<dbReference type="AlphaFoldDB" id="A0A9P1CJ38"/>
<dbReference type="InterPro" id="IPR016024">
    <property type="entry name" value="ARM-type_fold"/>
</dbReference>
<organism evidence="1">
    <name type="scientific">Cladocopium goreaui</name>
    <dbReference type="NCBI Taxonomy" id="2562237"/>
    <lineage>
        <taxon>Eukaryota</taxon>
        <taxon>Sar</taxon>
        <taxon>Alveolata</taxon>
        <taxon>Dinophyceae</taxon>
        <taxon>Suessiales</taxon>
        <taxon>Symbiodiniaceae</taxon>
        <taxon>Cladocopium</taxon>
    </lineage>
</organism>
<reference evidence="1" key="1">
    <citation type="submission" date="2022-10" db="EMBL/GenBank/DDBJ databases">
        <authorList>
            <person name="Chen Y."/>
            <person name="Dougan E. K."/>
            <person name="Chan C."/>
            <person name="Rhodes N."/>
            <person name="Thang M."/>
        </authorList>
    </citation>
    <scope>NUCLEOTIDE SEQUENCE</scope>
</reference>
<protein>
    <submittedName>
        <fullName evidence="1">Uncharacterized protein</fullName>
    </submittedName>
</protein>
<keyword evidence="3" id="KW-1185">Reference proteome</keyword>
<dbReference type="EMBL" id="CAMXCT010001721">
    <property type="protein sequence ID" value="CAI3992505.1"/>
    <property type="molecule type" value="Genomic_DNA"/>
</dbReference>
<evidence type="ECO:0000313" key="3">
    <source>
        <dbReference type="Proteomes" id="UP001152797"/>
    </source>
</evidence>
<gene>
    <name evidence="1" type="ORF">C1SCF055_LOCUS19330</name>
</gene>
<dbReference type="PANTHER" id="PTHR12697">
    <property type="entry name" value="PBS LYASE HEAT-LIKE PROTEIN"/>
    <property type="match status" value="1"/>
</dbReference>
<sequence length="356" mass="37780">MRILKAIYGDQESAEQLGLNEDFLADTLKEMCSDAQSSEGFKPAKKHKRTDDARGVLLSRTEAQAMVAWSRGASRGFAAAPAAAAAAWLVQRGAAVELLLPEAEGQEALSSRLRGLGLLAEFGPAMLETASSERAAHIVEAVAGCLRDPEASGRKAAAETLLNFGPSVAKASRALPRLLRLVQKDPECSVREAAAKALGCLGHDGLRAMDGLGEDVEVQGLKALTIGTSGMVGTVLADRLPDRLEAAEAEDEHALQRRVRVAEALGLRCELATERQLLALAQTLQRDPEQQLREACAYSLGQIGRNNKGLTSLARAALEVGLEDPAGFVKEASAAALKMLPQLGAEDFDVPQSIWQ</sequence>
<accession>A0A9P1CJ38</accession>
<evidence type="ECO:0000313" key="2">
    <source>
        <dbReference type="EMBL" id="CAL4779817.1"/>
    </source>
</evidence>
<dbReference type="Proteomes" id="UP001152797">
    <property type="component" value="Unassembled WGS sequence"/>
</dbReference>
<name>A0A9P1CJ38_9DINO</name>
<proteinExistence type="predicted"/>
<dbReference type="Gene3D" id="1.25.10.10">
    <property type="entry name" value="Leucine-rich Repeat Variant"/>
    <property type="match status" value="2"/>
</dbReference>
<comment type="caution">
    <text evidence="1">The sequence shown here is derived from an EMBL/GenBank/DDBJ whole genome shotgun (WGS) entry which is preliminary data.</text>
</comment>
<dbReference type="GO" id="GO:0016491">
    <property type="term" value="F:oxidoreductase activity"/>
    <property type="evidence" value="ECO:0007669"/>
    <property type="project" value="TreeGrafter"/>
</dbReference>
<evidence type="ECO:0000313" key="1">
    <source>
        <dbReference type="EMBL" id="CAI3992505.1"/>
    </source>
</evidence>